<accession>V8RE70</accession>
<sequence>MTSLHETGLSALAADAVMLNTWINLGQEVRGVFDKNQYQEELAQSNVNAVLKRIPHLRANDRSVARGQ</sequence>
<organism evidence="1">
    <name type="scientific">Pseudomonas moraviensis R28-S</name>
    <dbReference type="NCBI Taxonomy" id="1395516"/>
    <lineage>
        <taxon>Bacteria</taxon>
        <taxon>Pseudomonadati</taxon>
        <taxon>Pseudomonadota</taxon>
        <taxon>Gammaproteobacteria</taxon>
        <taxon>Pseudomonadales</taxon>
        <taxon>Pseudomonadaceae</taxon>
        <taxon>Pseudomonas</taxon>
    </lineage>
</organism>
<evidence type="ECO:0000313" key="1">
    <source>
        <dbReference type="EMBL" id="ETF09845.1"/>
    </source>
</evidence>
<name>V8RE70_9PSED</name>
<dbReference type="AlphaFoldDB" id="V8RE70"/>
<proteinExistence type="predicted"/>
<dbReference type="HOGENOM" id="CLU_2790813_0_0_6"/>
<dbReference type="Proteomes" id="UP000024771">
    <property type="component" value="Chromosome"/>
</dbReference>
<dbReference type="EMBL" id="AYMZ01000003">
    <property type="protein sequence ID" value="ETF09845.1"/>
    <property type="molecule type" value="Genomic_DNA"/>
</dbReference>
<dbReference type="PATRIC" id="fig|1395516.4.peg.2472"/>
<gene>
    <name evidence="1" type="ORF">PMO01_12155</name>
</gene>
<reference evidence="1" key="1">
    <citation type="journal article" date="2014" name="Genome Announc.">
        <title>Draft Genome Sequence of Pseudomonas moraviensis R28-S.</title>
        <authorList>
            <person name="Hunter S.S."/>
            <person name="Yano H."/>
            <person name="Loftie-Eaton W."/>
            <person name="Hughes J."/>
            <person name="De Gelder L."/>
            <person name="Stragier P."/>
            <person name="De Vos P."/>
            <person name="Settles M.L."/>
            <person name="Top E.M."/>
        </authorList>
    </citation>
    <scope>NUCLEOTIDE SEQUENCE [LARGE SCALE GENOMIC DNA]</scope>
    <source>
        <strain evidence="1">R28-S</strain>
    </source>
</reference>
<protein>
    <submittedName>
        <fullName evidence="1">Uncharacterized protein</fullName>
    </submittedName>
</protein>
<dbReference type="RefSeq" id="WP_024012788.1">
    <property type="nucleotide sequence ID" value="NZ_CM002330.1"/>
</dbReference>
<comment type="caution">
    <text evidence="1">The sequence shown here is derived from an EMBL/GenBank/DDBJ whole genome shotgun (WGS) entry which is preliminary data.</text>
</comment>